<feature type="domain" description="NADH:quinone oxidoreductase/Mrp antiporter transmembrane" evidence="7">
    <location>
        <begin position="140"/>
        <end position="354"/>
    </location>
</feature>
<keyword evidence="10" id="KW-1185">Reference proteome</keyword>
<evidence type="ECO:0000256" key="6">
    <source>
        <dbReference type="SAM" id="Phobius"/>
    </source>
</evidence>
<dbReference type="AlphaFoldDB" id="A0A1E2UIC3"/>
<feature type="domain" description="NADH-Ubiquinone oxidoreductase (complex I) chain 5 N-terminal" evidence="8">
    <location>
        <begin position="74"/>
        <end position="122"/>
    </location>
</feature>
<dbReference type="GO" id="GO:0012505">
    <property type="term" value="C:endomembrane system"/>
    <property type="evidence" value="ECO:0007669"/>
    <property type="project" value="UniProtKB-SubCell"/>
</dbReference>
<feature type="transmembrane region" description="Helical" evidence="6">
    <location>
        <begin position="82"/>
        <end position="111"/>
    </location>
</feature>
<feature type="transmembrane region" description="Helical" evidence="6">
    <location>
        <begin position="186"/>
        <end position="204"/>
    </location>
</feature>
<feature type="transmembrane region" description="Helical" evidence="6">
    <location>
        <begin position="6"/>
        <end position="26"/>
    </location>
</feature>
<dbReference type="STRING" id="1818881.A3196_18990"/>
<dbReference type="GO" id="GO:0015990">
    <property type="term" value="P:electron transport coupled proton transport"/>
    <property type="evidence" value="ECO:0007669"/>
    <property type="project" value="TreeGrafter"/>
</dbReference>
<protein>
    <recommendedName>
        <fullName evidence="11">NADH-quinone oxidoreductase subunit L</fullName>
    </recommendedName>
</protein>
<dbReference type="PANTHER" id="PTHR42829:SF2">
    <property type="entry name" value="NADH-UBIQUINONE OXIDOREDUCTASE CHAIN 5"/>
    <property type="match status" value="1"/>
</dbReference>
<name>A0A1E2UIC3_9GAMM</name>
<evidence type="ECO:0000256" key="4">
    <source>
        <dbReference type="ARBA" id="ARBA00023136"/>
    </source>
</evidence>
<dbReference type="Pfam" id="PF00662">
    <property type="entry name" value="Proton_antipo_N"/>
    <property type="match status" value="1"/>
</dbReference>
<keyword evidence="2 5" id="KW-0812">Transmembrane</keyword>
<dbReference type="GO" id="GO:0016020">
    <property type="term" value="C:membrane"/>
    <property type="evidence" value="ECO:0007669"/>
    <property type="project" value="UniProtKB-SubCell"/>
</dbReference>
<dbReference type="Pfam" id="PF00361">
    <property type="entry name" value="Proton_antipo_M"/>
    <property type="match status" value="1"/>
</dbReference>
<evidence type="ECO:0000313" key="10">
    <source>
        <dbReference type="Proteomes" id="UP000094849"/>
    </source>
</evidence>
<gene>
    <name evidence="9" type="ORF">A3196_18990</name>
</gene>
<feature type="transmembrane region" description="Helical" evidence="6">
    <location>
        <begin position="38"/>
        <end position="62"/>
    </location>
</feature>
<dbReference type="GO" id="GO:0003954">
    <property type="term" value="F:NADH dehydrogenase activity"/>
    <property type="evidence" value="ECO:0007669"/>
    <property type="project" value="TreeGrafter"/>
</dbReference>
<evidence type="ECO:0000256" key="2">
    <source>
        <dbReference type="ARBA" id="ARBA00022692"/>
    </source>
</evidence>
<evidence type="ECO:0000256" key="5">
    <source>
        <dbReference type="RuleBase" id="RU000320"/>
    </source>
</evidence>
<keyword evidence="3 6" id="KW-1133">Transmembrane helix</keyword>
<dbReference type="PRINTS" id="PR01434">
    <property type="entry name" value="NADHDHGNASE5"/>
</dbReference>
<dbReference type="InterPro" id="IPR003945">
    <property type="entry name" value="NU5C-like"/>
</dbReference>
<feature type="transmembrane region" description="Helical" evidence="6">
    <location>
        <begin position="255"/>
        <end position="274"/>
    </location>
</feature>
<evidence type="ECO:0000256" key="1">
    <source>
        <dbReference type="ARBA" id="ARBA00004127"/>
    </source>
</evidence>
<dbReference type="EMBL" id="LVJZ01000005">
    <property type="protein sequence ID" value="ODB92861.1"/>
    <property type="molecule type" value="Genomic_DNA"/>
</dbReference>
<evidence type="ECO:0000313" key="9">
    <source>
        <dbReference type="EMBL" id="ODB92861.1"/>
    </source>
</evidence>
<sequence>MIEQSVWLVPFVYWLAAAFIALGYILNFNRGEAGEQLTAHIALSAAAIAFLLSLALAIMGLWQGPPGQIILGEWFSSGMIELSISFSLDVIGLSLLPVITLIALLTLRFSVNYLHREAGFQRAFLLLSLFSGAMSLIVIAGNAVLAFVGWEIAGVTSYLLIGYAIERTTATRNAVRVFVTNRIGDAGFILGIALSLYWLGSVEWPEIARHGSELETLAAGVVIMGFVIAALAKSAQIPFSPWISRALEGPTPTSAIFYGSLMVHAGVILMIRLAPLLQQAPAIMVIIALLGLLTVAYGWLSGLSQTDIKSSLMFATTTQVGWMFFWCGMGWFTLAAWHLALHAIWRVFQFLASPGLVNQIDKPTPAVPEWLSRQRWLHRASLQRFWLDPLADVLLVRPTNSLAKDVQYFDEQVVTRLVGLPIYSRSVSSLSQWEAIQQQKPGGPVDVNQATGVAGRLMAWLANLLYWFESHLVLREGGASLWDSMRRIGTLVERVEQLLTEPRYLILLVMATFAVIL</sequence>
<comment type="caution">
    <text evidence="9">The sequence shown here is derived from an EMBL/GenBank/DDBJ whole genome shotgun (WGS) entry which is preliminary data.</text>
</comment>
<evidence type="ECO:0000256" key="3">
    <source>
        <dbReference type="ARBA" id="ARBA00022989"/>
    </source>
</evidence>
<feature type="transmembrane region" description="Helical" evidence="6">
    <location>
        <begin position="123"/>
        <end position="150"/>
    </location>
</feature>
<organism evidence="9 10">
    <name type="scientific">Candidatus Thiodiazotropha endoloripes</name>
    <dbReference type="NCBI Taxonomy" id="1818881"/>
    <lineage>
        <taxon>Bacteria</taxon>
        <taxon>Pseudomonadati</taxon>
        <taxon>Pseudomonadota</taxon>
        <taxon>Gammaproteobacteria</taxon>
        <taxon>Chromatiales</taxon>
        <taxon>Sedimenticolaceae</taxon>
        <taxon>Candidatus Thiodiazotropha</taxon>
    </lineage>
</organism>
<feature type="transmembrane region" description="Helical" evidence="6">
    <location>
        <begin position="216"/>
        <end position="235"/>
    </location>
</feature>
<dbReference type="GO" id="GO:0008137">
    <property type="term" value="F:NADH dehydrogenase (ubiquinone) activity"/>
    <property type="evidence" value="ECO:0007669"/>
    <property type="project" value="InterPro"/>
</dbReference>
<accession>A0A1E2UIC3</accession>
<dbReference type="InterPro" id="IPR001750">
    <property type="entry name" value="ND/Mrp_TM"/>
</dbReference>
<dbReference type="RefSeq" id="WP_069006375.1">
    <property type="nucleotide sequence ID" value="NZ_LVJW01000007.1"/>
</dbReference>
<keyword evidence="4 6" id="KW-0472">Membrane</keyword>
<evidence type="ECO:0008006" key="11">
    <source>
        <dbReference type="Google" id="ProtNLM"/>
    </source>
</evidence>
<dbReference type="GO" id="GO:0042773">
    <property type="term" value="P:ATP synthesis coupled electron transport"/>
    <property type="evidence" value="ECO:0007669"/>
    <property type="project" value="InterPro"/>
</dbReference>
<dbReference type="Proteomes" id="UP000094849">
    <property type="component" value="Unassembled WGS sequence"/>
</dbReference>
<reference evidence="9 10" key="1">
    <citation type="submission" date="2016-03" db="EMBL/GenBank/DDBJ databases">
        <title>Chemosynthetic sulphur-oxidizing symbionts of marine invertebrate animals are capable of nitrogen fixation.</title>
        <authorList>
            <person name="Petersen J.M."/>
            <person name="Kemper A."/>
            <person name="Gruber-Vodicka H."/>
            <person name="Cardini U."/>
            <person name="Geest Mvander."/>
            <person name="Kleiner M."/>
            <person name="Bulgheresi S."/>
            <person name="Fussmann M."/>
            <person name="Herbold C."/>
            <person name="Seah B.K.B."/>
            <person name="Antony C.Paul."/>
            <person name="Liu D."/>
            <person name="Belitz A."/>
            <person name="Weber M."/>
        </authorList>
    </citation>
    <scope>NUCLEOTIDE SEQUENCE [LARGE SCALE GENOMIC DNA]</scope>
    <source>
        <strain evidence="9">G_D</strain>
    </source>
</reference>
<dbReference type="InterPro" id="IPR001516">
    <property type="entry name" value="Proton_antipo_N"/>
</dbReference>
<proteinExistence type="predicted"/>
<feature type="transmembrane region" description="Helical" evidence="6">
    <location>
        <begin position="320"/>
        <end position="341"/>
    </location>
</feature>
<evidence type="ECO:0000259" key="8">
    <source>
        <dbReference type="Pfam" id="PF00662"/>
    </source>
</evidence>
<comment type="subcellular location">
    <subcellularLocation>
        <location evidence="1">Endomembrane system</location>
        <topology evidence="1">Multi-pass membrane protein</topology>
    </subcellularLocation>
    <subcellularLocation>
        <location evidence="5">Membrane</location>
        <topology evidence="5">Multi-pass membrane protein</topology>
    </subcellularLocation>
</comment>
<dbReference type="PANTHER" id="PTHR42829">
    <property type="entry name" value="NADH-UBIQUINONE OXIDOREDUCTASE CHAIN 5"/>
    <property type="match status" value="1"/>
</dbReference>
<feature type="transmembrane region" description="Helical" evidence="6">
    <location>
        <begin position="281"/>
        <end position="300"/>
    </location>
</feature>
<evidence type="ECO:0000259" key="7">
    <source>
        <dbReference type="Pfam" id="PF00361"/>
    </source>
</evidence>